<dbReference type="InterPro" id="IPR001767">
    <property type="entry name" value="Hedgehog_Hint"/>
</dbReference>
<keyword evidence="1" id="KW-0812">Transmembrane</keyword>
<evidence type="ECO:0000256" key="1">
    <source>
        <dbReference type="SAM" id="Phobius"/>
    </source>
</evidence>
<dbReference type="CDD" id="cd00081">
    <property type="entry name" value="Hint"/>
    <property type="match status" value="1"/>
</dbReference>
<accession>A0A150GRT3</accession>
<dbReference type="STRING" id="33097.A0A150GRT3"/>
<dbReference type="PANTHER" id="PTHR11889">
    <property type="entry name" value="HEDGEHOG"/>
    <property type="match status" value="1"/>
</dbReference>
<organism evidence="3 4">
    <name type="scientific">Gonium pectorale</name>
    <name type="common">Green alga</name>
    <dbReference type="NCBI Taxonomy" id="33097"/>
    <lineage>
        <taxon>Eukaryota</taxon>
        <taxon>Viridiplantae</taxon>
        <taxon>Chlorophyta</taxon>
        <taxon>core chlorophytes</taxon>
        <taxon>Chlorophyceae</taxon>
        <taxon>CS clade</taxon>
        <taxon>Chlamydomonadales</taxon>
        <taxon>Volvocaceae</taxon>
        <taxon>Gonium</taxon>
    </lineage>
</organism>
<sequence>MDLTPLAPRAGQPLQPANLTSAATGRRRLIGVSNSNLVYFMNFSVSTAKDACNLIDAGAQQILVKMPATLHVAGGEGLVTLIIHETKGCREENPVEMTSMFRTNFNTDFYVFCSMNESVCEAYYDKETLIPALKGLYRRSMLTVEDLSDRCLVDGAPQENGAACCKECREEYVLEGCECHDPEDGQLHCFPADATVRVLGRTNAVRMDELQYGDLVRSVDRSTGSVSYKPVYLFGHRESAGSRRYVHIATAAGRTLAATSGHFVPVCVEGCTAEQLTLGAAVMQNRRAGNIRVGDVVLTADPSPAFETVESVELLAAKGAFNPYVRGADLIVDGVVASPHSDWILDSVAPAWMVPYLPYIYEALLAPVYGLYCIVGPATAEWLAHGLRLAESGASPAGGHAGYWAVLAGMAAPLSLTALLLGRTTAAALKKRV</sequence>
<evidence type="ECO:0000259" key="2">
    <source>
        <dbReference type="SMART" id="SM00306"/>
    </source>
</evidence>
<feature type="transmembrane region" description="Helical" evidence="1">
    <location>
        <begin position="401"/>
        <end position="422"/>
    </location>
</feature>
<dbReference type="SUPFAM" id="SSF51294">
    <property type="entry name" value="Hedgehog/intein (Hint) domain"/>
    <property type="match status" value="1"/>
</dbReference>
<evidence type="ECO:0000313" key="4">
    <source>
        <dbReference type="Proteomes" id="UP000075714"/>
    </source>
</evidence>
<evidence type="ECO:0000313" key="3">
    <source>
        <dbReference type="EMBL" id="KXZ52030.1"/>
    </source>
</evidence>
<dbReference type="Gene3D" id="2.170.16.10">
    <property type="entry name" value="Hedgehog/Intein (Hint) domain"/>
    <property type="match status" value="1"/>
</dbReference>
<protein>
    <recommendedName>
        <fullName evidence="2">Hint domain-containing protein</fullName>
    </recommendedName>
</protein>
<feature type="domain" description="Hint" evidence="2">
    <location>
        <begin position="187"/>
        <end position="301"/>
    </location>
</feature>
<dbReference type="InterPro" id="IPR050387">
    <property type="entry name" value="Hedgehog_Signaling"/>
</dbReference>
<dbReference type="InterPro" id="IPR003587">
    <property type="entry name" value="Hint_dom_N"/>
</dbReference>
<keyword evidence="1" id="KW-1133">Transmembrane helix</keyword>
<dbReference type="GO" id="GO:0016540">
    <property type="term" value="P:protein autoprocessing"/>
    <property type="evidence" value="ECO:0007669"/>
    <property type="project" value="InterPro"/>
</dbReference>
<reference evidence="4" key="1">
    <citation type="journal article" date="2016" name="Nat. Commun.">
        <title>The Gonium pectorale genome demonstrates co-option of cell cycle regulation during the evolution of multicellularity.</title>
        <authorList>
            <person name="Hanschen E.R."/>
            <person name="Marriage T.N."/>
            <person name="Ferris P.J."/>
            <person name="Hamaji T."/>
            <person name="Toyoda A."/>
            <person name="Fujiyama A."/>
            <person name="Neme R."/>
            <person name="Noguchi H."/>
            <person name="Minakuchi Y."/>
            <person name="Suzuki M."/>
            <person name="Kawai-Toyooka H."/>
            <person name="Smith D.R."/>
            <person name="Sparks H."/>
            <person name="Anderson J."/>
            <person name="Bakaric R."/>
            <person name="Luria V."/>
            <person name="Karger A."/>
            <person name="Kirschner M.W."/>
            <person name="Durand P.M."/>
            <person name="Michod R.E."/>
            <person name="Nozaki H."/>
            <person name="Olson B.J."/>
        </authorList>
    </citation>
    <scope>NUCLEOTIDE SEQUENCE [LARGE SCALE GENOMIC DNA]</scope>
    <source>
        <strain evidence="4">NIES-2863</strain>
    </source>
</reference>
<dbReference type="EMBL" id="LSYV01000011">
    <property type="protein sequence ID" value="KXZ52030.1"/>
    <property type="molecule type" value="Genomic_DNA"/>
</dbReference>
<dbReference type="OrthoDB" id="5212at2759"/>
<proteinExistence type="predicted"/>
<dbReference type="PANTHER" id="PTHR11889:SF31">
    <property type="entry name" value="PROTEIN HEDGEHOG"/>
    <property type="match status" value="1"/>
</dbReference>
<dbReference type="Proteomes" id="UP000075714">
    <property type="component" value="Unassembled WGS sequence"/>
</dbReference>
<dbReference type="Pfam" id="PF01079">
    <property type="entry name" value="Hint"/>
    <property type="match status" value="1"/>
</dbReference>
<keyword evidence="4" id="KW-1185">Reference proteome</keyword>
<gene>
    <name evidence="3" type="ORF">GPECTOR_10g1053</name>
</gene>
<dbReference type="AlphaFoldDB" id="A0A150GRT3"/>
<dbReference type="InterPro" id="IPR036844">
    <property type="entry name" value="Hint_dom_sf"/>
</dbReference>
<name>A0A150GRT3_GONPE</name>
<keyword evidence="1" id="KW-0472">Membrane</keyword>
<dbReference type="SMART" id="SM00306">
    <property type="entry name" value="HintN"/>
    <property type="match status" value="1"/>
</dbReference>
<comment type="caution">
    <text evidence="3">The sequence shown here is derived from an EMBL/GenBank/DDBJ whole genome shotgun (WGS) entry which is preliminary data.</text>
</comment>